<feature type="transmembrane region" description="Helical" evidence="1">
    <location>
        <begin position="54"/>
        <end position="79"/>
    </location>
</feature>
<dbReference type="PANTHER" id="PTHR34980">
    <property type="entry name" value="INNER MEMBRANE PROTEIN-RELATED-RELATED"/>
    <property type="match status" value="1"/>
</dbReference>
<dbReference type="PANTHER" id="PTHR34980:SF3">
    <property type="entry name" value="BLR8105 PROTEIN"/>
    <property type="match status" value="1"/>
</dbReference>
<reference evidence="2" key="1">
    <citation type="submission" date="2024-06" db="EMBL/GenBank/DDBJ databases">
        <title>Methylostella associata gen. nov., sp. nov., a novel Ancalomicrobiaceae-affiliated facultatively methylotrophic bacteria that feed on methanotrophs of the genus Methylococcus.</title>
        <authorList>
            <person name="Saltykova V."/>
            <person name="Danilova O.V."/>
            <person name="Oshkin I.Y."/>
            <person name="Belova S.E."/>
            <person name="Pimenov N.V."/>
            <person name="Dedysh S.N."/>
        </authorList>
    </citation>
    <scope>NUCLEOTIDE SEQUENCE</scope>
    <source>
        <strain evidence="2">S20</strain>
    </source>
</reference>
<dbReference type="EMBL" id="CP158568">
    <property type="protein sequence ID" value="XBY44433.1"/>
    <property type="molecule type" value="Genomic_DNA"/>
</dbReference>
<dbReference type="Pfam" id="PF05656">
    <property type="entry name" value="DUF805"/>
    <property type="match status" value="1"/>
</dbReference>
<feature type="transmembrane region" description="Helical" evidence="1">
    <location>
        <begin position="91"/>
        <end position="109"/>
    </location>
</feature>
<dbReference type="InterPro" id="IPR008523">
    <property type="entry name" value="DUF805"/>
</dbReference>
<evidence type="ECO:0000256" key="1">
    <source>
        <dbReference type="SAM" id="Phobius"/>
    </source>
</evidence>
<dbReference type="GO" id="GO:0005886">
    <property type="term" value="C:plasma membrane"/>
    <property type="evidence" value="ECO:0007669"/>
    <property type="project" value="TreeGrafter"/>
</dbReference>
<keyword evidence="1" id="KW-0472">Membrane</keyword>
<dbReference type="RefSeq" id="WP_407049526.1">
    <property type="nucleotide sequence ID" value="NZ_CP158568.1"/>
</dbReference>
<keyword evidence="1" id="KW-0812">Transmembrane</keyword>
<sequence length="130" mass="14130">MINVLFSFQGRINRAKVWLAFLAWIVISAVAGAIIMAVMPAIPADGGEEALASMGGALIPAGVVGFIYVIVAVWSGLAIGIKRFHDRDKSGWWVLIQFVPIVGPIWYFVEVFCLRGTPGPNRFGLDPLQM</sequence>
<feature type="transmembrane region" description="Helical" evidence="1">
    <location>
        <begin position="21"/>
        <end position="42"/>
    </location>
</feature>
<name>A0AAU7X9L5_9HYPH</name>
<gene>
    <name evidence="2" type="ORF">ABS361_20870</name>
</gene>
<protein>
    <submittedName>
        <fullName evidence="2">DUF805 domain-containing protein</fullName>
    </submittedName>
</protein>
<dbReference type="KEGG" id="mflg:ABS361_20870"/>
<keyword evidence="1" id="KW-1133">Transmembrane helix</keyword>
<organism evidence="2">
    <name type="scientific">Methyloraptor flagellatus</name>
    <dbReference type="NCBI Taxonomy" id="3162530"/>
    <lineage>
        <taxon>Bacteria</taxon>
        <taxon>Pseudomonadati</taxon>
        <taxon>Pseudomonadota</taxon>
        <taxon>Alphaproteobacteria</taxon>
        <taxon>Hyphomicrobiales</taxon>
        <taxon>Ancalomicrobiaceae</taxon>
        <taxon>Methyloraptor</taxon>
    </lineage>
</organism>
<accession>A0AAU7X9L5</accession>
<proteinExistence type="predicted"/>
<dbReference type="AlphaFoldDB" id="A0AAU7X9L5"/>
<evidence type="ECO:0000313" key="2">
    <source>
        <dbReference type="EMBL" id="XBY44433.1"/>
    </source>
</evidence>